<dbReference type="EMBL" id="KZ613525">
    <property type="protein sequence ID" value="PMD14096.1"/>
    <property type="molecule type" value="Genomic_DNA"/>
</dbReference>
<evidence type="ECO:0000256" key="8">
    <source>
        <dbReference type="SAM" id="MobiDB-lite"/>
    </source>
</evidence>
<dbReference type="InterPro" id="IPR036959">
    <property type="entry name" value="Peptidase_C12_UCH_sf"/>
</dbReference>
<dbReference type="GO" id="GO:0006511">
    <property type="term" value="P:ubiquitin-dependent protein catabolic process"/>
    <property type="evidence" value="ECO:0007669"/>
    <property type="project" value="UniProtKB-UniRule"/>
</dbReference>
<organism evidence="10 11">
    <name type="scientific">Hyaloscypha hepaticicola</name>
    <dbReference type="NCBI Taxonomy" id="2082293"/>
    <lineage>
        <taxon>Eukaryota</taxon>
        <taxon>Fungi</taxon>
        <taxon>Dikarya</taxon>
        <taxon>Ascomycota</taxon>
        <taxon>Pezizomycotina</taxon>
        <taxon>Leotiomycetes</taxon>
        <taxon>Helotiales</taxon>
        <taxon>Hyaloscyphaceae</taxon>
        <taxon>Hyaloscypha</taxon>
    </lineage>
</organism>
<dbReference type="PROSITE" id="PS52048">
    <property type="entry name" value="UCH_DOMAIN"/>
    <property type="match status" value="1"/>
</dbReference>
<dbReference type="AlphaFoldDB" id="A0A2J6PJM9"/>
<evidence type="ECO:0000256" key="3">
    <source>
        <dbReference type="ARBA" id="ARBA00022786"/>
    </source>
</evidence>
<dbReference type="GO" id="GO:0005737">
    <property type="term" value="C:cytoplasm"/>
    <property type="evidence" value="ECO:0007669"/>
    <property type="project" value="TreeGrafter"/>
</dbReference>
<evidence type="ECO:0000256" key="4">
    <source>
        <dbReference type="ARBA" id="ARBA00022801"/>
    </source>
</evidence>
<keyword evidence="4 6" id="KW-0378">Hydrolase</keyword>
<feature type="site" description="Transition state stabilizer" evidence="6">
    <location>
        <position position="173"/>
    </location>
</feature>
<comment type="catalytic activity">
    <reaction evidence="1 6 7">
        <text>Thiol-dependent hydrolysis of ester, thioester, amide, peptide and isopeptide bonds formed by the C-terminal Gly of ubiquitin (a 76-residue protein attached to proteins as an intracellular targeting signal).</text>
        <dbReference type="EC" id="3.4.19.12"/>
    </reaction>
</comment>
<dbReference type="Proteomes" id="UP000235672">
    <property type="component" value="Unassembled WGS sequence"/>
</dbReference>
<evidence type="ECO:0000259" key="9">
    <source>
        <dbReference type="PROSITE" id="PS52048"/>
    </source>
</evidence>
<keyword evidence="3 6" id="KW-0833">Ubl conjugation pathway</keyword>
<sequence length="489" mass="55378">MDDPALLPSDMNSAEQRRSSRTISTSQALYETPEKSKSRSPYVQSTSHAEKSSAKIESPVPPRKFRTRKSAVSNGNFSDPVEEAIKPLTEGERQSWKGWVELESDPALFSYILREYGVKYIKCQEVIALDDDSLFYLLKPVYGLIFLFKYRDNDADEDEDAPKCPDHVWFANQTTSNACATVALLNIVMNVPEVELGNSLEAFRETTRLLEPPYRGQALSQNDFIRNVHNSFLRRMDVLNADLTLQTDYEKWVKGKKNPKRKVGKKKVAKRKKEEDEAGYHFVAYVPINGSVWRLDGLQKRPVNLGEYGKDWVSLARDNIMQRIGQYQDGDIDYSLLSLCKSPLKTVQESVAENAHVILDVEKILAAVIPDWKLFTQSQSDQPISTDELMACFNISTDQIQSAEPLVSAKIKVEEAMSNPGRLLELYKDLVLEQKALRSEYMQELASNVQEDQLAAARKEDHTPVVYMAIKALAEAGVLKDIVRDLRGD</sequence>
<feature type="active site" description="Nucleophile" evidence="6">
    <location>
        <position position="179"/>
    </location>
</feature>
<keyword evidence="2 6" id="KW-0645">Protease</keyword>
<dbReference type="SUPFAM" id="SSF54001">
    <property type="entry name" value="Cysteine proteinases"/>
    <property type="match status" value="1"/>
</dbReference>
<dbReference type="InterPro" id="IPR001578">
    <property type="entry name" value="Peptidase_C12_UCH"/>
</dbReference>
<evidence type="ECO:0000313" key="11">
    <source>
        <dbReference type="Proteomes" id="UP000235672"/>
    </source>
</evidence>
<dbReference type="InterPro" id="IPR038765">
    <property type="entry name" value="Papain-like_cys_pep_sf"/>
</dbReference>
<feature type="active site" description="Proton donor" evidence="6">
    <location>
        <position position="281"/>
    </location>
</feature>
<dbReference type="PANTHER" id="PTHR10589">
    <property type="entry name" value="UBIQUITIN CARBOXYL-TERMINAL HYDROLASE"/>
    <property type="match status" value="1"/>
</dbReference>
<dbReference type="EC" id="3.4.19.12" evidence="7"/>
<dbReference type="STRING" id="1745343.A0A2J6PJM9"/>
<dbReference type="FunFam" id="3.40.532.10:FF:000010">
    <property type="entry name" value="Ubiquitin carboxyl-terminal hydrolase"/>
    <property type="match status" value="1"/>
</dbReference>
<gene>
    <name evidence="10" type="ORF">NA56DRAFT_651311</name>
</gene>
<proteinExistence type="inferred from homology"/>
<dbReference type="GO" id="GO:0016579">
    <property type="term" value="P:protein deubiquitination"/>
    <property type="evidence" value="ECO:0007669"/>
    <property type="project" value="TreeGrafter"/>
</dbReference>
<keyword evidence="5 6" id="KW-0788">Thiol protease</keyword>
<dbReference type="PANTHER" id="PTHR10589:SF29">
    <property type="entry name" value="UBIQUITIN CARBOXYL-TERMINAL HYDROLASE"/>
    <property type="match status" value="1"/>
</dbReference>
<feature type="region of interest" description="Disordered" evidence="8">
    <location>
        <begin position="1"/>
        <end position="79"/>
    </location>
</feature>
<reference evidence="10 11" key="1">
    <citation type="submission" date="2016-05" db="EMBL/GenBank/DDBJ databases">
        <title>A degradative enzymes factory behind the ericoid mycorrhizal symbiosis.</title>
        <authorList>
            <consortium name="DOE Joint Genome Institute"/>
            <person name="Martino E."/>
            <person name="Morin E."/>
            <person name="Grelet G."/>
            <person name="Kuo A."/>
            <person name="Kohler A."/>
            <person name="Daghino S."/>
            <person name="Barry K."/>
            <person name="Choi C."/>
            <person name="Cichocki N."/>
            <person name="Clum A."/>
            <person name="Copeland A."/>
            <person name="Hainaut M."/>
            <person name="Haridas S."/>
            <person name="Labutti K."/>
            <person name="Lindquist E."/>
            <person name="Lipzen A."/>
            <person name="Khouja H.-R."/>
            <person name="Murat C."/>
            <person name="Ohm R."/>
            <person name="Olson A."/>
            <person name="Spatafora J."/>
            <person name="Veneault-Fourrey C."/>
            <person name="Henrissat B."/>
            <person name="Grigoriev I."/>
            <person name="Martin F."/>
            <person name="Perotto S."/>
        </authorList>
    </citation>
    <scope>NUCLEOTIDE SEQUENCE [LARGE SCALE GENOMIC DNA]</scope>
    <source>
        <strain evidence="10 11">UAMH 7357</strain>
    </source>
</reference>
<dbReference type="Pfam" id="PF01088">
    <property type="entry name" value="Peptidase_C12"/>
    <property type="match status" value="1"/>
</dbReference>
<dbReference type="GO" id="GO:0004843">
    <property type="term" value="F:cysteine-type deubiquitinase activity"/>
    <property type="evidence" value="ECO:0007669"/>
    <property type="project" value="UniProtKB-UniRule"/>
</dbReference>
<evidence type="ECO:0000256" key="7">
    <source>
        <dbReference type="RuleBase" id="RU361215"/>
    </source>
</evidence>
<accession>A0A2J6PJM9</accession>
<name>A0A2J6PJM9_9HELO</name>
<dbReference type="PRINTS" id="PR00707">
    <property type="entry name" value="UBCTHYDRLASE"/>
</dbReference>
<evidence type="ECO:0000256" key="2">
    <source>
        <dbReference type="ARBA" id="ARBA00022670"/>
    </source>
</evidence>
<evidence type="ECO:0000256" key="1">
    <source>
        <dbReference type="ARBA" id="ARBA00000707"/>
    </source>
</evidence>
<protein>
    <recommendedName>
        <fullName evidence="7">Ubiquitin carboxyl-terminal hydrolase</fullName>
        <ecNumber evidence="7">3.4.19.12</ecNumber>
    </recommendedName>
</protein>
<keyword evidence="11" id="KW-1185">Reference proteome</keyword>
<feature type="domain" description="UCH catalytic" evidence="9">
    <location>
        <begin position="98"/>
        <end position="341"/>
    </location>
</feature>
<feature type="site" description="Important for enzyme activity" evidence="6">
    <location>
        <position position="296"/>
    </location>
</feature>
<dbReference type="Gene3D" id="3.40.532.10">
    <property type="entry name" value="Peptidase C12, ubiquitin carboxyl-terminal hydrolase"/>
    <property type="match status" value="1"/>
</dbReference>
<evidence type="ECO:0000313" key="10">
    <source>
        <dbReference type="EMBL" id="PMD14096.1"/>
    </source>
</evidence>
<evidence type="ECO:0000256" key="5">
    <source>
        <dbReference type="ARBA" id="ARBA00022807"/>
    </source>
</evidence>
<comment type="similarity">
    <text evidence="6 7">Belongs to the peptidase C12 family.</text>
</comment>
<dbReference type="OrthoDB" id="1924260at2759"/>
<evidence type="ECO:0000256" key="6">
    <source>
        <dbReference type="PROSITE-ProRule" id="PRU01393"/>
    </source>
</evidence>